<proteinExistence type="predicted"/>
<organism evidence="1 2">
    <name type="scientific">Leptospira interrogans serovar Pyrogenes str. 200701872</name>
    <dbReference type="NCBI Taxonomy" id="1193029"/>
    <lineage>
        <taxon>Bacteria</taxon>
        <taxon>Pseudomonadati</taxon>
        <taxon>Spirochaetota</taxon>
        <taxon>Spirochaetia</taxon>
        <taxon>Leptospirales</taxon>
        <taxon>Leptospiraceae</taxon>
        <taxon>Leptospira</taxon>
    </lineage>
</organism>
<comment type="caution">
    <text evidence="1">The sequence shown here is derived from an EMBL/GenBank/DDBJ whole genome shotgun (WGS) entry which is preliminary data.</text>
</comment>
<dbReference type="Proteomes" id="UP000012117">
    <property type="component" value="Unassembled WGS sequence"/>
</dbReference>
<name>M6ZZF7_LEPIR</name>
<dbReference type="AlphaFoldDB" id="M6ZZF7"/>
<evidence type="ECO:0000313" key="2">
    <source>
        <dbReference type="Proteomes" id="UP000012117"/>
    </source>
</evidence>
<reference evidence="1 2" key="1">
    <citation type="submission" date="2013-01" db="EMBL/GenBank/DDBJ databases">
        <authorList>
            <person name="Harkins D.M."/>
            <person name="Durkin A.S."/>
            <person name="Brinkac L.M."/>
            <person name="Haft D.H."/>
            <person name="Selengut J.D."/>
            <person name="Sanka R."/>
            <person name="DePew J."/>
            <person name="Purushe J."/>
            <person name="Picardeau M."/>
            <person name="Werts C."/>
            <person name="Goarant C."/>
            <person name="Vinetz J.M."/>
            <person name="Sutton G.G."/>
            <person name="Nierman W.C."/>
            <person name="Fouts D.E."/>
        </authorList>
    </citation>
    <scope>NUCLEOTIDE SEQUENCE [LARGE SCALE GENOMIC DNA]</scope>
    <source>
        <strain evidence="1 2">200701872</strain>
    </source>
</reference>
<evidence type="ECO:0000313" key="1">
    <source>
        <dbReference type="EMBL" id="EMP09697.1"/>
    </source>
</evidence>
<gene>
    <name evidence="1" type="ORF">LEP1GSC124_1646</name>
</gene>
<dbReference type="BioCyc" id="LINT1193029:G11R4-3412-MONOMER"/>
<sequence>MWEFPRFKIVLDYLCDFSNSSQREFPKGIEFLLILKFVREVVICNSSHIIL</sequence>
<accession>M6ZZF7</accession>
<protein>
    <submittedName>
        <fullName evidence="1">Uncharacterized protein</fullName>
    </submittedName>
</protein>
<dbReference type="EMBL" id="AKWN02000008">
    <property type="protein sequence ID" value="EMP09697.1"/>
    <property type="molecule type" value="Genomic_DNA"/>
</dbReference>